<dbReference type="AlphaFoldDB" id="I4ALF3"/>
<feature type="transmembrane region" description="Helical" evidence="1">
    <location>
        <begin position="341"/>
        <end position="366"/>
    </location>
</feature>
<dbReference type="RefSeq" id="WP_014798225.1">
    <property type="nucleotide sequence ID" value="NC_018018.1"/>
</dbReference>
<feature type="transmembrane region" description="Helical" evidence="1">
    <location>
        <begin position="258"/>
        <end position="282"/>
    </location>
</feature>
<dbReference type="OrthoDB" id="975088at2"/>
<dbReference type="Pfam" id="PF14093">
    <property type="entry name" value="DUF4271"/>
    <property type="match status" value="1"/>
</dbReference>
<evidence type="ECO:0008006" key="4">
    <source>
        <dbReference type="Google" id="ProtNLM"/>
    </source>
</evidence>
<dbReference type="KEGG" id="fli:Fleli_2421"/>
<dbReference type="STRING" id="880071.Fleli_2421"/>
<reference evidence="3" key="1">
    <citation type="submission" date="2012-06" db="EMBL/GenBank/DDBJ databases">
        <title>The complete genome of Flexibacter litoralis DSM 6794.</title>
        <authorList>
            <person name="Lucas S."/>
            <person name="Copeland A."/>
            <person name="Lapidus A."/>
            <person name="Glavina del Rio T."/>
            <person name="Dalin E."/>
            <person name="Tice H."/>
            <person name="Bruce D."/>
            <person name="Goodwin L."/>
            <person name="Pitluck S."/>
            <person name="Peters L."/>
            <person name="Ovchinnikova G."/>
            <person name="Lu M."/>
            <person name="Kyrpides N."/>
            <person name="Mavromatis K."/>
            <person name="Ivanova N."/>
            <person name="Brettin T."/>
            <person name="Detter J.C."/>
            <person name="Han C."/>
            <person name="Larimer F."/>
            <person name="Land M."/>
            <person name="Hauser L."/>
            <person name="Markowitz V."/>
            <person name="Cheng J.-F."/>
            <person name="Hugenholtz P."/>
            <person name="Woyke T."/>
            <person name="Wu D."/>
            <person name="Spring S."/>
            <person name="Lang E."/>
            <person name="Kopitz M."/>
            <person name="Brambilla E."/>
            <person name="Klenk H.-P."/>
            <person name="Eisen J.A."/>
        </authorList>
    </citation>
    <scope>NUCLEOTIDE SEQUENCE [LARGE SCALE GENOMIC DNA]</scope>
    <source>
        <strain evidence="3">ATCC 23117 / DSM 6794 / NBRC 15988 / NCIMB 1366 / Sio-4</strain>
    </source>
</reference>
<name>I4ALF3_BERLS</name>
<feature type="transmembrane region" description="Helical" evidence="1">
    <location>
        <begin position="303"/>
        <end position="326"/>
    </location>
</feature>
<accession>I4ALF3</accession>
<feature type="transmembrane region" description="Helical" evidence="1">
    <location>
        <begin position="170"/>
        <end position="193"/>
    </location>
</feature>
<keyword evidence="1" id="KW-1133">Transmembrane helix</keyword>
<dbReference type="HOGENOM" id="CLU_053505_0_0_10"/>
<dbReference type="EMBL" id="CP003345">
    <property type="protein sequence ID" value="AFM04788.1"/>
    <property type="molecule type" value="Genomic_DNA"/>
</dbReference>
<evidence type="ECO:0000256" key="1">
    <source>
        <dbReference type="SAM" id="Phobius"/>
    </source>
</evidence>
<feature type="transmembrane region" description="Helical" evidence="1">
    <location>
        <begin position="217"/>
        <end position="238"/>
    </location>
</feature>
<evidence type="ECO:0000313" key="3">
    <source>
        <dbReference type="Proteomes" id="UP000006054"/>
    </source>
</evidence>
<protein>
    <recommendedName>
        <fullName evidence="4">DUF4271 domain-containing protein</fullName>
    </recommendedName>
</protein>
<keyword evidence="3" id="KW-1185">Reference proteome</keyword>
<keyword evidence="1" id="KW-0812">Transmembrane</keyword>
<organism evidence="2 3">
    <name type="scientific">Bernardetia litoralis (strain ATCC 23117 / DSM 6794 / NBRC 15988 / NCIMB 1366 / Fx l1 / Sio-4)</name>
    <name type="common">Flexibacter litoralis</name>
    <dbReference type="NCBI Taxonomy" id="880071"/>
    <lineage>
        <taxon>Bacteria</taxon>
        <taxon>Pseudomonadati</taxon>
        <taxon>Bacteroidota</taxon>
        <taxon>Cytophagia</taxon>
        <taxon>Cytophagales</taxon>
        <taxon>Bernardetiaceae</taxon>
        <taxon>Bernardetia</taxon>
    </lineage>
</organism>
<proteinExistence type="predicted"/>
<feature type="transmembrane region" description="Helical" evidence="1">
    <location>
        <begin position="373"/>
        <end position="395"/>
    </location>
</feature>
<keyword evidence="1" id="KW-0472">Membrane</keyword>
<gene>
    <name evidence="2" type="ordered locus">Fleli_2421</name>
</gene>
<sequence>MALSTLPVVESSSIYQTLSENWVVYDEDLESYVPYLPTVHSQYRALHLIFDFNKNLNDYKNHYLGIALPQNAKLFWNTRFSSIVSKNEYIEISYDSLINLYSDKGSYNYRDFNGFLMLTVYQEKPQNQIIEPYSAYILTQKNSFTKEKIVQKTVINPTTAQKPKSPLPDWILMINWFMVGIIVTFSISIYPIIGTEAFGESWDYFFRPAKTFKRTELLPQIGYIVYFSLVMGFVWIFYNYIELYGTTTNSYFIIKNSLFSFVLSWLYASFWCLCIAAFRLFWIQLMGKLFFKSSQVSEQHTQALILGNTFVMSLIFITTVLFSFLVDSFYVPTLESSDSSFLSYFVVLVAFSILTHSLLVSYYLFTRTNVSKLYLFSYLCATEIIPLLIVSKWIISVS</sequence>
<dbReference type="InterPro" id="IPR025367">
    <property type="entry name" value="DUF4271"/>
</dbReference>
<evidence type="ECO:0000313" key="2">
    <source>
        <dbReference type="EMBL" id="AFM04788.1"/>
    </source>
</evidence>
<dbReference type="Proteomes" id="UP000006054">
    <property type="component" value="Chromosome"/>
</dbReference>